<dbReference type="SUPFAM" id="SSF89260">
    <property type="entry name" value="Collagen-binding domain"/>
    <property type="match status" value="3"/>
</dbReference>
<feature type="chain" id="PRO_5004840666" evidence="1">
    <location>
        <begin position="24"/>
        <end position="458"/>
    </location>
</feature>
<dbReference type="InterPro" id="IPR013783">
    <property type="entry name" value="Ig-like_fold"/>
</dbReference>
<evidence type="ECO:0000259" key="3">
    <source>
        <dbReference type="Pfam" id="PF17936"/>
    </source>
</evidence>
<dbReference type="InterPro" id="IPR041498">
    <property type="entry name" value="Big_6"/>
</dbReference>
<sequence length="458" mass="50930">MRILQSVFFVFLLSVVFSQVTFAEENNISSGLPVQGKISSSNDKDIYRFTMDKDGEARIILDNTTSGFYAYLYDSNGKEVTSTYTSTAGLNIGFLEYLKKGTYSVELQPYHWSANGDTSGSYRLKATYAASTVKRDAKTFEPNDTLETSMPIKSGKMYTSDISSTDRDVYQFTTKKDGEAYITFDNLTEAFYVTLFDSNRKEVTSAYTSSAGGEISLLTDIQKGTYYIVVNDYCEECQTTSASYRLKATFASTFTRDAKTFETNDTIETSMPIISNKYYNSSSFSSLDRDVYKFTTKKDGEARITLDNTKAGFSAYLYDSNGTEVARTYTARAGKKITFSPRVKKGTYYIVINPYGWGGSGITSATYRLKATYKNRATAPSVPTINKLTSKSVKVTGKGTKGTTIYVYNSVKKIGRGSVSSKGNYSVKIKAQKKGTVVRVYAKDKYGNKSKSRTIRVK</sequence>
<dbReference type="RefSeq" id="WP_038189242.1">
    <property type="nucleotide sequence ID" value="NZ_ASQA01000037.1"/>
</dbReference>
<evidence type="ECO:0000259" key="2">
    <source>
        <dbReference type="Pfam" id="PF04151"/>
    </source>
</evidence>
<dbReference type="Gene3D" id="2.60.40.10">
    <property type="entry name" value="Immunoglobulins"/>
    <property type="match status" value="1"/>
</dbReference>
<evidence type="ECO:0000313" key="4">
    <source>
        <dbReference type="EMBL" id="ETT81435.1"/>
    </source>
</evidence>
<keyword evidence="5" id="KW-1185">Reference proteome</keyword>
<dbReference type="AlphaFoldDB" id="W4ELH3"/>
<dbReference type="Proteomes" id="UP000019062">
    <property type="component" value="Unassembled WGS sequence"/>
</dbReference>
<dbReference type="Gene3D" id="2.60.120.380">
    <property type="match status" value="3"/>
</dbReference>
<feature type="domain" description="Bacterial Ig" evidence="3">
    <location>
        <begin position="379"/>
        <end position="457"/>
    </location>
</feature>
<feature type="signal peptide" evidence="1">
    <location>
        <begin position="1"/>
        <end position="23"/>
    </location>
</feature>
<dbReference type="InterPro" id="IPR007280">
    <property type="entry name" value="Peptidase_C_arc/bac"/>
</dbReference>
<proteinExistence type="predicted"/>
<dbReference type="Pfam" id="PF04151">
    <property type="entry name" value="PPC"/>
    <property type="match status" value="1"/>
</dbReference>
<protein>
    <submittedName>
        <fullName evidence="4">Peptidase domain-containing protein</fullName>
    </submittedName>
</protein>
<dbReference type="EMBL" id="ASQA01000037">
    <property type="protein sequence ID" value="ETT81435.1"/>
    <property type="molecule type" value="Genomic_DNA"/>
</dbReference>
<evidence type="ECO:0000256" key="1">
    <source>
        <dbReference type="SAM" id="SignalP"/>
    </source>
</evidence>
<gene>
    <name evidence="4" type="ORF">C176_18272</name>
</gene>
<feature type="domain" description="Peptidase C-terminal archaeal/bacterial" evidence="2">
    <location>
        <begin position="288"/>
        <end position="352"/>
    </location>
</feature>
<dbReference type="Pfam" id="PF17936">
    <property type="entry name" value="Big_6"/>
    <property type="match status" value="1"/>
</dbReference>
<accession>W4ELH3</accession>
<keyword evidence="1" id="KW-0732">Signal</keyword>
<dbReference type="PATRIC" id="fig|1227360.4.peg.3714"/>
<dbReference type="eggNOG" id="COG3209">
    <property type="taxonomic scope" value="Bacteria"/>
</dbReference>
<name>W4ELH3_9BACL</name>
<organism evidence="4 5">
    <name type="scientific">Viridibacillus arenosi FSL R5-213</name>
    <dbReference type="NCBI Taxonomy" id="1227360"/>
    <lineage>
        <taxon>Bacteria</taxon>
        <taxon>Bacillati</taxon>
        <taxon>Bacillota</taxon>
        <taxon>Bacilli</taxon>
        <taxon>Bacillales</taxon>
        <taxon>Caryophanaceae</taxon>
        <taxon>Viridibacillus</taxon>
    </lineage>
</organism>
<reference evidence="4 5" key="1">
    <citation type="journal article" date="2014" name="BMC Genomics">
        <title>Genomic comparison of sporeforming bacilli isolated from milk.</title>
        <authorList>
            <person name="Moreno Switt A.I."/>
            <person name="Andrus A.D."/>
            <person name="Ranieri M.L."/>
            <person name="Orsi R.H."/>
            <person name="Ivy R."/>
            <person name="den Bakker H.C."/>
            <person name="Martin N.H."/>
            <person name="Wiedmann M."/>
            <person name="Boor K.J."/>
        </authorList>
    </citation>
    <scope>NUCLEOTIDE SEQUENCE [LARGE SCALE GENOMIC DNA]</scope>
    <source>
        <strain evidence="4 5">FSL R5-213</strain>
    </source>
</reference>
<comment type="caution">
    <text evidence="4">The sequence shown here is derived from an EMBL/GenBank/DDBJ whole genome shotgun (WGS) entry which is preliminary data.</text>
</comment>
<evidence type="ECO:0000313" key="5">
    <source>
        <dbReference type="Proteomes" id="UP000019062"/>
    </source>
</evidence>